<feature type="compositionally biased region" description="Basic residues" evidence="1">
    <location>
        <begin position="119"/>
        <end position="128"/>
    </location>
</feature>
<feature type="compositionally biased region" description="Pro residues" evidence="1">
    <location>
        <begin position="157"/>
        <end position="172"/>
    </location>
</feature>
<reference evidence="2 3" key="1">
    <citation type="journal article" date="2024" name="J Genomics">
        <title>Draft genome sequencing and assembly of Favolaschia claudopus CIRM-BRFM 2984 isolated from oak limbs.</title>
        <authorList>
            <person name="Navarro D."/>
            <person name="Drula E."/>
            <person name="Chaduli D."/>
            <person name="Cazenave R."/>
            <person name="Ahrendt S."/>
            <person name="Wang J."/>
            <person name="Lipzen A."/>
            <person name="Daum C."/>
            <person name="Barry K."/>
            <person name="Grigoriev I.V."/>
            <person name="Favel A."/>
            <person name="Rosso M.N."/>
            <person name="Martin F."/>
        </authorList>
    </citation>
    <scope>NUCLEOTIDE SEQUENCE [LARGE SCALE GENOMIC DNA]</scope>
    <source>
        <strain evidence="2 3">CIRM-BRFM 2984</strain>
    </source>
</reference>
<dbReference type="AlphaFoldDB" id="A0AAV9Z889"/>
<evidence type="ECO:0000313" key="3">
    <source>
        <dbReference type="Proteomes" id="UP001362999"/>
    </source>
</evidence>
<sequence length="201" mass="22894">MTCDAFAALLPGPFEYFERQQIDNTDGFDHPIWYLATISQRRLRLVPANYPTGAQVDYNKGANTTGWRNNRVWIDHLQYRGSPSPRKPAMKAAESKTGGDETESNEDEDFALPIEPSSKLRRSKRRSIQHNNEEPEKKKRKSGSEYIDLTATDEPASRPPTPDSARTPPPNAPTVDPKFSDEYKVDPSWGNPYSDERKYTF</sequence>
<dbReference type="Proteomes" id="UP001362999">
    <property type="component" value="Unassembled WGS sequence"/>
</dbReference>
<dbReference type="EMBL" id="JAWWNJ010000186">
    <property type="protein sequence ID" value="KAK6974243.1"/>
    <property type="molecule type" value="Genomic_DNA"/>
</dbReference>
<name>A0AAV9Z889_9AGAR</name>
<evidence type="ECO:0000313" key="2">
    <source>
        <dbReference type="EMBL" id="KAK6974243.1"/>
    </source>
</evidence>
<keyword evidence="3" id="KW-1185">Reference proteome</keyword>
<accession>A0AAV9Z889</accession>
<feature type="compositionally biased region" description="Acidic residues" evidence="1">
    <location>
        <begin position="100"/>
        <end position="110"/>
    </location>
</feature>
<protein>
    <submittedName>
        <fullName evidence="2">Uncharacterized protein</fullName>
    </submittedName>
</protein>
<feature type="region of interest" description="Disordered" evidence="1">
    <location>
        <begin position="79"/>
        <end position="201"/>
    </location>
</feature>
<evidence type="ECO:0000256" key="1">
    <source>
        <dbReference type="SAM" id="MobiDB-lite"/>
    </source>
</evidence>
<comment type="caution">
    <text evidence="2">The sequence shown here is derived from an EMBL/GenBank/DDBJ whole genome shotgun (WGS) entry which is preliminary data.</text>
</comment>
<organism evidence="2 3">
    <name type="scientific">Favolaschia claudopus</name>
    <dbReference type="NCBI Taxonomy" id="2862362"/>
    <lineage>
        <taxon>Eukaryota</taxon>
        <taxon>Fungi</taxon>
        <taxon>Dikarya</taxon>
        <taxon>Basidiomycota</taxon>
        <taxon>Agaricomycotina</taxon>
        <taxon>Agaricomycetes</taxon>
        <taxon>Agaricomycetidae</taxon>
        <taxon>Agaricales</taxon>
        <taxon>Marasmiineae</taxon>
        <taxon>Mycenaceae</taxon>
        <taxon>Favolaschia</taxon>
    </lineage>
</organism>
<gene>
    <name evidence="2" type="ORF">R3P38DRAFT_3296761</name>
</gene>
<proteinExistence type="predicted"/>